<evidence type="ECO:0000313" key="2">
    <source>
        <dbReference type="EMBL" id="GIY62031.1"/>
    </source>
</evidence>
<gene>
    <name evidence="2" type="primary">AVEN_52449_1</name>
    <name evidence="2" type="ORF">CDAR_164011</name>
</gene>
<protein>
    <recommendedName>
        <fullName evidence="4">Gustatory receptor</fullName>
    </recommendedName>
</protein>
<dbReference type="Proteomes" id="UP001054837">
    <property type="component" value="Unassembled WGS sequence"/>
</dbReference>
<feature type="transmembrane region" description="Helical" evidence="1">
    <location>
        <begin position="108"/>
        <end position="127"/>
    </location>
</feature>
<keyword evidence="1" id="KW-1133">Transmembrane helix</keyword>
<evidence type="ECO:0000313" key="3">
    <source>
        <dbReference type="Proteomes" id="UP001054837"/>
    </source>
</evidence>
<proteinExistence type="predicted"/>
<comment type="caution">
    <text evidence="2">The sequence shown here is derived from an EMBL/GenBank/DDBJ whole genome shotgun (WGS) entry which is preliminary data.</text>
</comment>
<keyword evidence="1" id="KW-0812">Transmembrane</keyword>
<accession>A0AAV4UVT7</accession>
<feature type="transmembrane region" description="Helical" evidence="1">
    <location>
        <begin position="262"/>
        <end position="280"/>
    </location>
</feature>
<feature type="transmembrane region" description="Helical" evidence="1">
    <location>
        <begin position="173"/>
        <end position="193"/>
    </location>
</feature>
<evidence type="ECO:0000256" key="1">
    <source>
        <dbReference type="SAM" id="Phobius"/>
    </source>
</evidence>
<organism evidence="2 3">
    <name type="scientific">Caerostris darwini</name>
    <dbReference type="NCBI Taxonomy" id="1538125"/>
    <lineage>
        <taxon>Eukaryota</taxon>
        <taxon>Metazoa</taxon>
        <taxon>Ecdysozoa</taxon>
        <taxon>Arthropoda</taxon>
        <taxon>Chelicerata</taxon>
        <taxon>Arachnida</taxon>
        <taxon>Araneae</taxon>
        <taxon>Araneomorphae</taxon>
        <taxon>Entelegynae</taxon>
        <taxon>Araneoidea</taxon>
        <taxon>Araneidae</taxon>
        <taxon>Caerostris</taxon>
    </lineage>
</organism>
<name>A0AAV4UVT7_9ARAC</name>
<dbReference type="AlphaFoldDB" id="A0AAV4UVT7"/>
<keyword evidence="1" id="KW-0472">Membrane</keyword>
<sequence length="313" mass="35527">MVSFITAITISPTHESLSNRIGSAKFWQILTRIFRSTAFVISLYFLHQLVPFYAASCFYSTDICGLILQVVLNSKRREISNTLNMLSRVLHVSNPRCRIVKKYITRNLILFLISMSACIPSLIYFSFVQEWQTYKKSVQFPFHVPPGRLHDACLGFVMISLIYSGASGGLTCALVSMLCSIIYLILSMIIASYRTSLKHKLKTQELSAFIFNETKNLKFVVTLVESVDRAWNLCAFLQYCELTSMIFIIVSTAIFRISFGSGLVNTFMVFNFLNVLYLFYSVTMNGSSVKREGEKLKKIGLECSVQAFFSDAE</sequence>
<feature type="transmembrane region" description="Helical" evidence="1">
    <location>
        <begin position="52"/>
        <end position="72"/>
    </location>
</feature>
<feature type="transmembrane region" description="Helical" evidence="1">
    <location>
        <begin position="236"/>
        <end position="255"/>
    </location>
</feature>
<reference evidence="2 3" key="1">
    <citation type="submission" date="2021-06" db="EMBL/GenBank/DDBJ databases">
        <title>Caerostris darwini draft genome.</title>
        <authorList>
            <person name="Kono N."/>
            <person name="Arakawa K."/>
        </authorList>
    </citation>
    <scope>NUCLEOTIDE SEQUENCE [LARGE SCALE GENOMIC DNA]</scope>
</reference>
<dbReference type="EMBL" id="BPLQ01012025">
    <property type="protein sequence ID" value="GIY62031.1"/>
    <property type="molecule type" value="Genomic_DNA"/>
</dbReference>
<keyword evidence="3" id="KW-1185">Reference proteome</keyword>
<evidence type="ECO:0008006" key="4">
    <source>
        <dbReference type="Google" id="ProtNLM"/>
    </source>
</evidence>